<dbReference type="OrthoDB" id="4715205at2"/>
<dbReference type="EMBL" id="MVII01000010">
    <property type="protein sequence ID" value="ORB58648.1"/>
    <property type="molecule type" value="Genomic_DNA"/>
</dbReference>
<evidence type="ECO:0000313" key="2">
    <source>
        <dbReference type="Proteomes" id="UP000192434"/>
    </source>
</evidence>
<protein>
    <submittedName>
        <fullName evidence="1">Uncharacterized protein</fullName>
    </submittedName>
</protein>
<evidence type="ECO:0000313" key="1">
    <source>
        <dbReference type="EMBL" id="ORB58648.1"/>
    </source>
</evidence>
<organism evidence="1 2">
    <name type="scientific">Mycobacteroides saopaulense</name>
    <dbReference type="NCBI Taxonomy" id="1578165"/>
    <lineage>
        <taxon>Bacteria</taxon>
        <taxon>Bacillati</taxon>
        <taxon>Actinomycetota</taxon>
        <taxon>Actinomycetes</taxon>
        <taxon>Mycobacteriales</taxon>
        <taxon>Mycobacteriaceae</taxon>
        <taxon>Mycobacteroides</taxon>
    </lineage>
</organism>
<name>A0A1S4VK21_9MYCO</name>
<dbReference type="STRING" id="1578165.BKG68_01000"/>
<sequence>MTTGLFPAIAKALSGYVASLSARRNTSAPPDEESEERLVTIEEFTAEFDHLLIRRRLLTGAQRAVIGGGTRSHGIVTGVNATGSGREVQLDLMVTRPDGSQFPTRETAVIPESTLPKMTPGSVIDAYYRPRDHSIIAVRVHAS</sequence>
<proteinExistence type="predicted"/>
<dbReference type="KEGG" id="msao:MYCSP_18980"/>
<comment type="caution">
    <text evidence="1">The sequence shown here is derived from an EMBL/GenBank/DDBJ whole genome shotgun (WGS) entry which is preliminary data.</text>
</comment>
<accession>A0A1S4VK21</accession>
<dbReference type="AlphaFoldDB" id="A0A1S4VK21"/>
<reference evidence="1 2" key="1">
    <citation type="submission" date="2016-12" db="EMBL/GenBank/DDBJ databases">
        <title>The new phylogeny of genus Mycobacterium.</title>
        <authorList>
            <person name="Tortoli E."/>
            <person name="Trovato A."/>
            <person name="Cirillo D.M."/>
        </authorList>
    </citation>
    <scope>NUCLEOTIDE SEQUENCE [LARGE SCALE GENOMIC DNA]</scope>
    <source>
        <strain evidence="1 2">CCUG 66554</strain>
    </source>
</reference>
<gene>
    <name evidence="1" type="ORF">BST43_09595</name>
</gene>
<dbReference type="Proteomes" id="UP000192434">
    <property type="component" value="Unassembled WGS sequence"/>
</dbReference>